<dbReference type="InterPro" id="IPR011990">
    <property type="entry name" value="TPR-like_helical_dom_sf"/>
</dbReference>
<dbReference type="InterPro" id="IPR047803">
    <property type="entry name" value="DCD1A/B-like"/>
</dbReference>
<keyword evidence="3" id="KW-1185">Reference proteome</keyword>
<sequence length="552" mass="61450">MMRKLLKGLGYLAATILVLLVAACIYIYSVAISKPPVPADTAILKAQPRQLGANSYVLGNNWLRKSESGWWEMYVEGGAFERGVINGKLSKEVFAYQEQAFFDQICKLVPSAFYRQFLKYLIGFYNRDLEKNLTPEQRLEIYGVSLSANPKFDEIGPAYQRLMNYHAAHDIGHALQNLALVGCSAFATWNERSEDGGLLIGRNFDFYVGDRFADNKIVGFFAPDSGHRFMMVTWGGMTGVVSGMNMQGLTVSLNAAKSDLPSGSATPISLLAREILQYAGSIEEAVAIARKRHTFVSESLLIGSAHDNKAVVIEKTPDEVQVYDPNSNQLICTNHYQSAKLGNTELNKNHMEESASVYRQQRIAELLGQTSKLNPQRAAAILRDQGGLGNKFIGYGNEKAVNQLICHHSIIFEPNKRLVWLAAAPWQLGKYVAYDLNKIFALKGLGTDHELVENSTIAADTFLQAPAYRNFVAFRTLAAKAQAGEEVSPQQFIQLNPEYYHAYVLAGNAFYKQKNYAEARQAYAQGLTKEIASKGEEQYMRKQIAACDKQLR</sequence>
<dbReference type="InterPro" id="IPR005079">
    <property type="entry name" value="Peptidase_C45_hydrolase"/>
</dbReference>
<dbReference type="PANTHER" id="PTHR35190:SF2">
    <property type="entry name" value="PROTEIN DCD1B"/>
    <property type="match status" value="1"/>
</dbReference>
<gene>
    <name evidence="2" type="ORF">GCM10023185_46230</name>
</gene>
<dbReference type="Gene3D" id="3.60.60.10">
    <property type="entry name" value="Penicillin V Acylase, Chain A"/>
    <property type="match status" value="1"/>
</dbReference>
<dbReference type="Proteomes" id="UP001501153">
    <property type="component" value="Unassembled WGS sequence"/>
</dbReference>
<dbReference type="PANTHER" id="PTHR35190">
    <property type="entry name" value="PROTEIN DCD1B"/>
    <property type="match status" value="1"/>
</dbReference>
<dbReference type="PROSITE" id="PS51257">
    <property type="entry name" value="PROKAR_LIPOPROTEIN"/>
    <property type="match status" value="1"/>
</dbReference>
<evidence type="ECO:0000259" key="1">
    <source>
        <dbReference type="Pfam" id="PF03417"/>
    </source>
</evidence>
<name>A0ABP8ISV0_9BACT</name>
<dbReference type="Pfam" id="PF03417">
    <property type="entry name" value="AAT"/>
    <property type="match status" value="1"/>
</dbReference>
<feature type="domain" description="Peptidase C45 hydrolase" evidence="1">
    <location>
        <begin position="194"/>
        <end position="423"/>
    </location>
</feature>
<reference evidence="3" key="1">
    <citation type="journal article" date="2019" name="Int. J. Syst. Evol. Microbiol.">
        <title>The Global Catalogue of Microorganisms (GCM) 10K type strain sequencing project: providing services to taxonomists for standard genome sequencing and annotation.</title>
        <authorList>
            <consortium name="The Broad Institute Genomics Platform"/>
            <consortium name="The Broad Institute Genome Sequencing Center for Infectious Disease"/>
            <person name="Wu L."/>
            <person name="Ma J."/>
        </authorList>
    </citation>
    <scope>NUCLEOTIDE SEQUENCE [LARGE SCALE GENOMIC DNA]</scope>
    <source>
        <strain evidence="3">JCM 17923</strain>
    </source>
</reference>
<dbReference type="NCBIfam" id="NF040521">
    <property type="entry name" value="C45_proenzyme"/>
    <property type="match status" value="1"/>
</dbReference>
<dbReference type="Gene3D" id="1.25.40.10">
    <property type="entry name" value="Tetratricopeptide repeat domain"/>
    <property type="match status" value="1"/>
</dbReference>
<evidence type="ECO:0000313" key="3">
    <source>
        <dbReference type="Proteomes" id="UP001501153"/>
    </source>
</evidence>
<dbReference type="InterPro" id="IPR047794">
    <property type="entry name" value="C45_proenzyme-like"/>
</dbReference>
<dbReference type="SUPFAM" id="SSF48452">
    <property type="entry name" value="TPR-like"/>
    <property type="match status" value="1"/>
</dbReference>
<organism evidence="2 3">
    <name type="scientific">Hymenobacter saemangeumensis</name>
    <dbReference type="NCBI Taxonomy" id="1084522"/>
    <lineage>
        <taxon>Bacteria</taxon>
        <taxon>Pseudomonadati</taxon>
        <taxon>Bacteroidota</taxon>
        <taxon>Cytophagia</taxon>
        <taxon>Cytophagales</taxon>
        <taxon>Hymenobacteraceae</taxon>
        <taxon>Hymenobacter</taxon>
    </lineage>
</organism>
<protein>
    <submittedName>
        <fullName evidence="2">Acyl-CoA--6-aminopenicillanic acid acyl-transferase</fullName>
    </submittedName>
</protein>
<dbReference type="EMBL" id="BAABGZ010000082">
    <property type="protein sequence ID" value="GAA4371088.1"/>
    <property type="molecule type" value="Genomic_DNA"/>
</dbReference>
<evidence type="ECO:0000313" key="2">
    <source>
        <dbReference type="EMBL" id="GAA4371088.1"/>
    </source>
</evidence>
<comment type="caution">
    <text evidence="2">The sequence shown here is derived from an EMBL/GenBank/DDBJ whole genome shotgun (WGS) entry which is preliminary data.</text>
</comment>
<proteinExistence type="predicted"/>
<accession>A0ABP8ISV0</accession>